<keyword evidence="4 5" id="KW-0472">Membrane</keyword>
<protein>
    <submittedName>
        <fullName evidence="6">Isoprenylcysteine carboxylmethyltransferase family protein</fullName>
    </submittedName>
</protein>
<evidence type="ECO:0000256" key="3">
    <source>
        <dbReference type="ARBA" id="ARBA00022989"/>
    </source>
</evidence>
<evidence type="ECO:0000256" key="1">
    <source>
        <dbReference type="ARBA" id="ARBA00004141"/>
    </source>
</evidence>
<evidence type="ECO:0000313" key="7">
    <source>
        <dbReference type="Proteomes" id="UP000422569"/>
    </source>
</evidence>
<evidence type="ECO:0000256" key="2">
    <source>
        <dbReference type="ARBA" id="ARBA00022692"/>
    </source>
</evidence>
<keyword evidence="6" id="KW-0489">Methyltransferase</keyword>
<dbReference type="GO" id="GO:0032259">
    <property type="term" value="P:methylation"/>
    <property type="evidence" value="ECO:0007669"/>
    <property type="project" value="UniProtKB-KW"/>
</dbReference>
<dbReference type="InterPro" id="IPR052527">
    <property type="entry name" value="Metal_cation-efflux_comp"/>
</dbReference>
<dbReference type="GO" id="GO:0016020">
    <property type="term" value="C:membrane"/>
    <property type="evidence" value="ECO:0007669"/>
    <property type="project" value="UniProtKB-SubCell"/>
</dbReference>
<sequence length="219" mass="23160">MKATVGRIASVTASIAIFLGLTIFAGGGPALFFANPARTALVVVTVGLGIASLFVGGNLSPGLREDRSNRWVIAVFAVLSLAGACAPAWADRVGLWPIDGDAGRWLGVALFAAGGALRLWPVAVLGHRFSGLVAIQPDHRLETAGVYGVIRHPSYAGLLVSVLGWGLAFNSIVGVLIGLLNIAPLVARIRAEERLLLDHFGQEYAAYRARTWRLIPLLY</sequence>
<dbReference type="GO" id="GO:0004671">
    <property type="term" value="F:protein C-terminal S-isoprenylcysteine carboxyl O-methyltransferase activity"/>
    <property type="evidence" value="ECO:0007669"/>
    <property type="project" value="InterPro"/>
</dbReference>
<reference evidence="6 7" key="1">
    <citation type="submission" date="2019-09" db="EMBL/GenBank/DDBJ databases">
        <title>Isolation and complete genome sequencing of Methylocystis species.</title>
        <authorList>
            <person name="Rumah B.L."/>
            <person name="Stead C.E."/>
            <person name="Stevens B.C."/>
            <person name="Minton N.P."/>
            <person name="Grosse-Honebrink A."/>
            <person name="Zhang Y."/>
        </authorList>
    </citation>
    <scope>NUCLEOTIDE SEQUENCE [LARGE SCALE GENOMIC DNA]</scope>
    <source>
        <strain evidence="6 7">BRCS2</strain>
    </source>
</reference>
<accession>A0A6B8MAF2</accession>
<keyword evidence="3 5" id="KW-1133">Transmembrane helix</keyword>
<feature type="transmembrane region" description="Helical" evidence="5">
    <location>
        <begin position="102"/>
        <end position="120"/>
    </location>
</feature>
<dbReference type="EMBL" id="CP044331">
    <property type="protein sequence ID" value="QGM99741.1"/>
    <property type="molecule type" value="Genomic_DNA"/>
</dbReference>
<organism evidence="6 7">
    <name type="scientific">Methylocystis parvus</name>
    <dbReference type="NCBI Taxonomy" id="134"/>
    <lineage>
        <taxon>Bacteria</taxon>
        <taxon>Pseudomonadati</taxon>
        <taxon>Pseudomonadota</taxon>
        <taxon>Alphaproteobacteria</taxon>
        <taxon>Hyphomicrobiales</taxon>
        <taxon>Methylocystaceae</taxon>
        <taxon>Methylocystis</taxon>
    </lineage>
</organism>
<feature type="transmembrane region" description="Helical" evidence="5">
    <location>
        <begin position="155"/>
        <end position="180"/>
    </location>
</feature>
<dbReference type="Pfam" id="PF04140">
    <property type="entry name" value="ICMT"/>
    <property type="match status" value="1"/>
</dbReference>
<comment type="subcellular location">
    <subcellularLocation>
        <location evidence="1">Membrane</location>
        <topology evidence="1">Multi-pass membrane protein</topology>
    </subcellularLocation>
</comment>
<evidence type="ECO:0000256" key="4">
    <source>
        <dbReference type="ARBA" id="ARBA00023136"/>
    </source>
</evidence>
<dbReference type="PANTHER" id="PTHR43847:SF1">
    <property type="entry name" value="BLL3993 PROTEIN"/>
    <property type="match status" value="1"/>
</dbReference>
<keyword evidence="2 5" id="KW-0812">Transmembrane</keyword>
<dbReference type="PANTHER" id="PTHR43847">
    <property type="entry name" value="BLL3993 PROTEIN"/>
    <property type="match status" value="1"/>
</dbReference>
<keyword evidence="7" id="KW-1185">Reference proteome</keyword>
<name>A0A6B8MAF2_9HYPH</name>
<proteinExistence type="predicted"/>
<feature type="transmembrane region" description="Helical" evidence="5">
    <location>
        <begin position="12"/>
        <end position="34"/>
    </location>
</feature>
<evidence type="ECO:0000313" key="6">
    <source>
        <dbReference type="EMBL" id="QGM99741.1"/>
    </source>
</evidence>
<feature type="transmembrane region" description="Helical" evidence="5">
    <location>
        <begin position="71"/>
        <end position="90"/>
    </location>
</feature>
<dbReference type="Gene3D" id="1.20.120.1630">
    <property type="match status" value="1"/>
</dbReference>
<evidence type="ECO:0000256" key="5">
    <source>
        <dbReference type="SAM" id="Phobius"/>
    </source>
</evidence>
<dbReference type="AlphaFoldDB" id="A0A6B8MAF2"/>
<feature type="transmembrane region" description="Helical" evidence="5">
    <location>
        <begin position="40"/>
        <end position="59"/>
    </location>
</feature>
<dbReference type="InterPro" id="IPR007269">
    <property type="entry name" value="ICMT_MeTrfase"/>
</dbReference>
<dbReference type="KEGG" id="mpar:F7D14_15895"/>
<dbReference type="Proteomes" id="UP000422569">
    <property type="component" value="Chromosome"/>
</dbReference>
<dbReference type="RefSeq" id="WP_026016063.1">
    <property type="nucleotide sequence ID" value="NZ_CP044331.1"/>
</dbReference>
<gene>
    <name evidence="6" type="ORF">F7D14_15895</name>
</gene>
<keyword evidence="6" id="KW-0808">Transferase</keyword>